<dbReference type="AlphaFoldDB" id="A0AAU9K4S7"/>
<dbReference type="EMBL" id="CAJZBQ010000051">
    <property type="protein sequence ID" value="CAG9330643.1"/>
    <property type="molecule type" value="Genomic_DNA"/>
</dbReference>
<evidence type="ECO:0000259" key="1">
    <source>
        <dbReference type="PROSITE" id="PS50011"/>
    </source>
</evidence>
<dbReference type="PROSITE" id="PS00108">
    <property type="entry name" value="PROTEIN_KINASE_ST"/>
    <property type="match status" value="1"/>
</dbReference>
<dbReference type="Proteomes" id="UP001162131">
    <property type="component" value="Unassembled WGS sequence"/>
</dbReference>
<dbReference type="InterPro" id="IPR008271">
    <property type="entry name" value="Ser/Thr_kinase_AS"/>
</dbReference>
<dbReference type="Gene3D" id="1.10.510.10">
    <property type="entry name" value="Transferase(Phosphotransferase) domain 1"/>
    <property type="match status" value="1"/>
</dbReference>
<feature type="domain" description="Protein kinase" evidence="1">
    <location>
        <begin position="274"/>
        <end position="561"/>
    </location>
</feature>
<keyword evidence="3" id="KW-1185">Reference proteome</keyword>
<protein>
    <recommendedName>
        <fullName evidence="1">Protein kinase domain-containing protein</fullName>
    </recommendedName>
</protein>
<evidence type="ECO:0000313" key="3">
    <source>
        <dbReference type="Proteomes" id="UP001162131"/>
    </source>
</evidence>
<dbReference type="InterPro" id="IPR011009">
    <property type="entry name" value="Kinase-like_dom_sf"/>
</dbReference>
<accession>A0AAU9K4S7</accession>
<dbReference type="GO" id="GO:0044773">
    <property type="term" value="P:mitotic DNA damage checkpoint signaling"/>
    <property type="evidence" value="ECO:0007669"/>
    <property type="project" value="TreeGrafter"/>
</dbReference>
<dbReference type="CDD" id="cd00180">
    <property type="entry name" value="PKc"/>
    <property type="match status" value="1"/>
</dbReference>
<dbReference type="Pfam" id="PF00069">
    <property type="entry name" value="Pkinase"/>
    <property type="match status" value="1"/>
</dbReference>
<dbReference type="PANTHER" id="PTHR44167">
    <property type="entry name" value="OVARIAN-SPECIFIC SERINE/THREONINE-PROTEIN KINASE LOK-RELATED"/>
    <property type="match status" value="1"/>
</dbReference>
<dbReference type="GO" id="GO:0005634">
    <property type="term" value="C:nucleus"/>
    <property type="evidence" value="ECO:0007669"/>
    <property type="project" value="TreeGrafter"/>
</dbReference>
<proteinExistence type="predicted"/>
<dbReference type="PANTHER" id="PTHR44167:SF24">
    <property type="entry name" value="SERINE_THREONINE-PROTEIN KINASE CHK2"/>
    <property type="match status" value="1"/>
</dbReference>
<dbReference type="SUPFAM" id="SSF56112">
    <property type="entry name" value="Protein kinase-like (PK-like)"/>
    <property type="match status" value="1"/>
</dbReference>
<organism evidence="2 3">
    <name type="scientific">Blepharisma stoltei</name>
    <dbReference type="NCBI Taxonomy" id="1481888"/>
    <lineage>
        <taxon>Eukaryota</taxon>
        <taxon>Sar</taxon>
        <taxon>Alveolata</taxon>
        <taxon>Ciliophora</taxon>
        <taxon>Postciliodesmatophora</taxon>
        <taxon>Heterotrichea</taxon>
        <taxon>Heterotrichida</taxon>
        <taxon>Blepharismidae</taxon>
        <taxon>Blepharisma</taxon>
    </lineage>
</organism>
<dbReference type="SMART" id="SM00220">
    <property type="entry name" value="S_TKc"/>
    <property type="match status" value="1"/>
</dbReference>
<comment type="caution">
    <text evidence="2">The sequence shown here is derived from an EMBL/GenBank/DDBJ whole genome shotgun (WGS) entry which is preliminary data.</text>
</comment>
<gene>
    <name evidence="2" type="ORF">BSTOLATCC_MIC51224</name>
</gene>
<reference evidence="2" key="1">
    <citation type="submission" date="2021-09" db="EMBL/GenBank/DDBJ databases">
        <authorList>
            <consortium name="AG Swart"/>
            <person name="Singh M."/>
            <person name="Singh A."/>
            <person name="Seah K."/>
            <person name="Emmerich C."/>
        </authorList>
    </citation>
    <scope>NUCLEOTIDE SEQUENCE</scope>
    <source>
        <strain evidence="2">ATCC30299</strain>
    </source>
</reference>
<evidence type="ECO:0000313" key="2">
    <source>
        <dbReference type="EMBL" id="CAG9330643.1"/>
    </source>
</evidence>
<dbReference type="PROSITE" id="PS50011">
    <property type="entry name" value="PROTEIN_KINASE_DOM"/>
    <property type="match status" value="1"/>
</dbReference>
<dbReference type="InterPro" id="IPR000719">
    <property type="entry name" value="Prot_kinase_dom"/>
</dbReference>
<dbReference type="GO" id="GO:0005524">
    <property type="term" value="F:ATP binding"/>
    <property type="evidence" value="ECO:0007669"/>
    <property type="project" value="InterPro"/>
</dbReference>
<dbReference type="GO" id="GO:0004674">
    <property type="term" value="F:protein serine/threonine kinase activity"/>
    <property type="evidence" value="ECO:0007669"/>
    <property type="project" value="TreeGrafter"/>
</dbReference>
<sequence length="569" mass="66600">MEELIIILSKKLSKYSLGDIDILLDHRNLIQWETLQAIKQAIVSNRDLSNDDIIHLYYARYLQTLFATDDPIPEAYMHGITLLIDLKKCIRDYSLENCITIITRKIGNSIKLSLGIELISKLVKEIKRAKTELAIDDLRDIENDIYLGIKSWIVQKRPDFNVWTLRECYNNVDSILAESTIKQKINDLVAVKVYAWFLKTYSGLIRGNLSQNFMNALDGDEKRISNWMSSINCRHDINEKIENFEPIIGKIDLYDKDPSSIYRVTTKSQLDNQYSNSQYLASVKKRSYRLAVYKSKIIDTGEIVVVKSFISDVRENLQNGYNEKDIYEKLAMKNTDFTLKYYGHFLSTKKKNTQVQYKLNLVLEYCDSTLFDEIVRLKMQDRTYQNREIAQIIYTLLDLFRKLRKEKVNHCDIKPQNIFITSDGRLKLGDFDLSETFKTSDASNLGTKLREFLGGTVNYMAPELKEIYRSWEVNGNPCDKRKFSKERSDVYSLGLVFLMVITLRPVGGFNEHAHQDELRQIIENLQMDWAKRLLRRMLAYLDEERPRFEEAFEMLEEDPEFILCLNSSD</sequence>
<name>A0AAU9K4S7_9CILI</name>